<dbReference type="InterPro" id="IPR019773">
    <property type="entry name" value="Tyrosine_3-monooxygenase-like"/>
</dbReference>
<dbReference type="EnsemblMetazoa" id="tetur04g06510.1">
    <property type="protein sequence ID" value="tetur04g06510.1"/>
    <property type="gene ID" value="tetur04g06510"/>
</dbReference>
<evidence type="ECO:0000256" key="7">
    <source>
        <dbReference type="PIRSR" id="PIRSR000336-1"/>
    </source>
</evidence>
<feature type="binding site" evidence="7">
    <location>
        <position position="336"/>
    </location>
    <ligand>
        <name>Fe cation</name>
        <dbReference type="ChEBI" id="CHEBI:24875"/>
    </ligand>
</feature>
<dbReference type="InterPro" id="IPR001273">
    <property type="entry name" value="ArAA_hydroxylase"/>
</dbReference>
<dbReference type="PANTHER" id="PTHR11473">
    <property type="entry name" value="AROMATIC AMINO ACID HYDROXYLASE"/>
    <property type="match status" value="1"/>
</dbReference>
<evidence type="ECO:0000313" key="11">
    <source>
        <dbReference type="Proteomes" id="UP000015104"/>
    </source>
</evidence>
<dbReference type="FunFam" id="1.10.800.10:FF:000004">
    <property type="entry name" value="Tyrosine 3-monooxygenase"/>
    <property type="match status" value="1"/>
</dbReference>
<dbReference type="PIRSF" id="PIRSF000336">
    <property type="entry name" value="TH"/>
    <property type="match status" value="1"/>
</dbReference>
<evidence type="ECO:0000259" key="9">
    <source>
        <dbReference type="PROSITE" id="PS51410"/>
    </source>
</evidence>
<dbReference type="SUPFAM" id="SSF56534">
    <property type="entry name" value="Aromatic aminoacid monoxygenases, catalytic and oligomerization domains"/>
    <property type="match status" value="1"/>
</dbReference>
<dbReference type="EMBL" id="CAEY01001369">
    <property type="status" value="NOT_ANNOTATED_CDS"/>
    <property type="molecule type" value="Genomic_DNA"/>
</dbReference>
<keyword evidence="11" id="KW-1185">Reference proteome</keyword>
<reference evidence="10" key="2">
    <citation type="submission" date="2015-06" db="UniProtKB">
        <authorList>
            <consortium name="EnsemblMetazoa"/>
        </authorList>
    </citation>
    <scope>IDENTIFICATION</scope>
</reference>
<dbReference type="PANTHER" id="PTHR11473:SF15">
    <property type="entry name" value="TYROSINE 3-MONOOXYGENASE"/>
    <property type="match status" value="1"/>
</dbReference>
<dbReference type="InterPro" id="IPR019774">
    <property type="entry name" value="Aromatic-AA_hydroxylase_C"/>
</dbReference>
<proteinExistence type="inferred from homology"/>
<dbReference type="InterPro" id="IPR036951">
    <property type="entry name" value="ArAA_hydroxylase_sf"/>
</dbReference>
<protein>
    <recommendedName>
        <fullName evidence="9">Biopterin-dependent aromatic amino acid hydroxylase family profile domain-containing protein</fullName>
    </recommendedName>
</protein>
<evidence type="ECO:0000256" key="1">
    <source>
        <dbReference type="ARBA" id="ARBA00001954"/>
    </source>
</evidence>
<dbReference type="GO" id="GO:0048066">
    <property type="term" value="P:developmental pigmentation"/>
    <property type="evidence" value="ECO:0007669"/>
    <property type="project" value="UniProtKB-ARBA"/>
</dbReference>
<accession>T1K2W2</accession>
<dbReference type="Pfam" id="PF00351">
    <property type="entry name" value="Biopterin_H"/>
    <property type="match status" value="1"/>
</dbReference>
<dbReference type="GO" id="GO:0006585">
    <property type="term" value="P:dopamine biosynthetic process from tyrosine"/>
    <property type="evidence" value="ECO:0007669"/>
    <property type="project" value="TreeGrafter"/>
</dbReference>
<dbReference type="Gene3D" id="1.10.800.10">
    <property type="entry name" value="Aromatic amino acid hydroxylase"/>
    <property type="match status" value="1"/>
</dbReference>
<dbReference type="eggNOG" id="KOG3820">
    <property type="taxonomic scope" value="Eukaryota"/>
</dbReference>
<feature type="binding site" evidence="7">
    <location>
        <position position="381"/>
    </location>
    <ligand>
        <name>Fe cation</name>
        <dbReference type="ChEBI" id="CHEBI:24875"/>
    </ligand>
</feature>
<organism evidence="10 11">
    <name type="scientific">Tetranychus urticae</name>
    <name type="common">Two-spotted spider mite</name>
    <dbReference type="NCBI Taxonomy" id="32264"/>
    <lineage>
        <taxon>Eukaryota</taxon>
        <taxon>Metazoa</taxon>
        <taxon>Ecdysozoa</taxon>
        <taxon>Arthropoda</taxon>
        <taxon>Chelicerata</taxon>
        <taxon>Arachnida</taxon>
        <taxon>Acari</taxon>
        <taxon>Acariformes</taxon>
        <taxon>Trombidiformes</taxon>
        <taxon>Prostigmata</taxon>
        <taxon>Eleutherengona</taxon>
        <taxon>Raphignathae</taxon>
        <taxon>Tetranychoidea</taxon>
        <taxon>Tetranychidae</taxon>
        <taxon>Tetranychus</taxon>
    </lineage>
</organism>
<evidence type="ECO:0000256" key="5">
    <source>
        <dbReference type="ARBA" id="ARBA00023004"/>
    </source>
</evidence>
<dbReference type="GO" id="GO:0043204">
    <property type="term" value="C:perikaryon"/>
    <property type="evidence" value="ECO:0007669"/>
    <property type="project" value="TreeGrafter"/>
</dbReference>
<dbReference type="GO" id="GO:0005737">
    <property type="term" value="C:cytoplasm"/>
    <property type="evidence" value="ECO:0007669"/>
    <property type="project" value="TreeGrafter"/>
</dbReference>
<dbReference type="GO" id="GO:0004511">
    <property type="term" value="F:tyrosine 3-monooxygenase activity"/>
    <property type="evidence" value="ECO:0007669"/>
    <property type="project" value="TreeGrafter"/>
</dbReference>
<evidence type="ECO:0000256" key="6">
    <source>
        <dbReference type="ARBA" id="ARBA00023033"/>
    </source>
</evidence>
<dbReference type="HOGENOM" id="CLU_023198_0_1_1"/>
<dbReference type="PROSITE" id="PS51410">
    <property type="entry name" value="BH4_AAA_HYDROXYL_2"/>
    <property type="match status" value="1"/>
</dbReference>
<keyword evidence="5 7" id="KW-0408">Iron</keyword>
<dbReference type="Proteomes" id="UP000015104">
    <property type="component" value="Unassembled WGS sequence"/>
</dbReference>
<keyword evidence="4" id="KW-0560">Oxidoreductase</keyword>
<dbReference type="PRINTS" id="PR00372">
    <property type="entry name" value="FYWHYDRXLASE"/>
</dbReference>
<keyword evidence="6" id="KW-0503">Monooxygenase</keyword>
<reference evidence="11" key="1">
    <citation type="submission" date="2011-08" db="EMBL/GenBank/DDBJ databases">
        <authorList>
            <person name="Rombauts S."/>
        </authorList>
    </citation>
    <scope>NUCLEOTIDE SEQUENCE</scope>
    <source>
        <strain evidence="11">London</strain>
    </source>
</reference>
<comment type="cofactor">
    <cofactor evidence="1 8">
        <name>Fe(2+)</name>
        <dbReference type="ChEBI" id="CHEBI:29033"/>
    </cofactor>
</comment>
<evidence type="ECO:0000256" key="4">
    <source>
        <dbReference type="ARBA" id="ARBA00023002"/>
    </source>
</evidence>
<comment type="similarity">
    <text evidence="2">Belongs to the biopterin-dependent aromatic amino acid hydroxylase family.</text>
</comment>
<dbReference type="InterPro" id="IPR036329">
    <property type="entry name" value="Aro-AA_hydroxylase_C_sf"/>
</dbReference>
<dbReference type="GO" id="GO:0030424">
    <property type="term" value="C:axon"/>
    <property type="evidence" value="ECO:0007669"/>
    <property type="project" value="TreeGrafter"/>
</dbReference>
<evidence type="ECO:0000256" key="3">
    <source>
        <dbReference type="ARBA" id="ARBA00022723"/>
    </source>
</evidence>
<evidence type="ECO:0000256" key="8">
    <source>
        <dbReference type="PIRSR" id="PIRSR601273-2"/>
    </source>
</evidence>
<keyword evidence="3 7" id="KW-0479">Metal-binding</keyword>
<dbReference type="GO" id="GO:0005506">
    <property type="term" value="F:iron ion binding"/>
    <property type="evidence" value="ECO:0007669"/>
    <property type="project" value="InterPro"/>
</dbReference>
<evidence type="ECO:0000313" key="10">
    <source>
        <dbReference type="EnsemblMetazoa" id="tetur04g06510.1"/>
    </source>
</evidence>
<sequence>MASIAALSRAKFSIKSYSVEHGYPSRRRSLVDDAKFETQKNREARLSWLQEQRQNSQDTDLPEEEVLVVSETNNDQEFNKPQIQHLLLRPNDGTFSSLPRILKFIETCKGHIEHIESRCNRDDPNIMEIFLRLEISSSGLLHLMKSLRHGNLAQAEVLKEQLISIKDPWFPRHISDLDFCTHIMTKYEPDLDIDHPGFTDKVYRARRKEIAQIAFDYRWGQRIPDVEYTPDEIKTWGAVYRKLVELYPTHACRQHVEVFQTLERECGYSPDSIPQLEAVSNFLRRKKWTGFTLRPAAGLLTARDFLASLAFRVFQSTQYIRHGSNPDHSPEPDCIHELLGHAPILADPTFAEFSQEIGLASLGADDQEIERFATLYWFTVEFGLCMEDGRIKAYGAGLLSSYGELQHSLSDKPEKKPFEPEKAAVQPYQDVDYQGLYFVAQSFEKAKEQLKNYVYTKLKRRFDVAYDPFTQSIEVINNLDKLKCISKSLESQLSRFNGALNRLSLAKK</sequence>
<dbReference type="STRING" id="32264.T1K2W2"/>
<feature type="domain" description="Biopterin-dependent aromatic amino acid hydroxylase family profile" evidence="9">
    <location>
        <begin position="155"/>
        <end position="504"/>
    </location>
</feature>
<name>T1K2W2_TETUR</name>
<evidence type="ECO:0000256" key="2">
    <source>
        <dbReference type="ARBA" id="ARBA00009712"/>
    </source>
</evidence>
<feature type="binding site" evidence="7">
    <location>
        <position position="341"/>
    </location>
    <ligand>
        <name>Fe cation</name>
        <dbReference type="ChEBI" id="CHEBI:24875"/>
    </ligand>
</feature>
<dbReference type="AlphaFoldDB" id="T1K2W2"/>